<keyword evidence="2" id="KW-0472">Membrane</keyword>
<reference evidence="4" key="1">
    <citation type="submission" date="2020-10" db="EMBL/GenBank/DDBJ databases">
        <authorList>
            <person name="Gilroy R."/>
        </authorList>
    </citation>
    <scope>NUCLEOTIDE SEQUENCE</scope>
    <source>
        <strain evidence="4">ChiSjej6B24-2974</strain>
    </source>
</reference>
<dbReference type="Gene3D" id="1.10.3210.10">
    <property type="entry name" value="Hypothetical protein af1432"/>
    <property type="match status" value="1"/>
</dbReference>
<dbReference type="InterPro" id="IPR011621">
    <property type="entry name" value="Metal-dep_PHydrolase_7TM_intra"/>
</dbReference>
<dbReference type="SMART" id="SM00471">
    <property type="entry name" value="HDc"/>
    <property type="match status" value="1"/>
</dbReference>
<feature type="domain" description="HD/PDEase" evidence="3">
    <location>
        <begin position="468"/>
        <end position="624"/>
    </location>
</feature>
<gene>
    <name evidence="4" type="ORF">IAA52_01975</name>
</gene>
<feature type="region of interest" description="Disordered" evidence="1">
    <location>
        <begin position="679"/>
        <end position="709"/>
    </location>
</feature>
<reference evidence="4" key="2">
    <citation type="journal article" date="2021" name="PeerJ">
        <title>Extensive microbial diversity within the chicken gut microbiome revealed by metagenomics and culture.</title>
        <authorList>
            <person name="Gilroy R."/>
            <person name="Ravi A."/>
            <person name="Getino M."/>
            <person name="Pursley I."/>
            <person name="Horton D.L."/>
            <person name="Alikhan N.F."/>
            <person name="Baker D."/>
            <person name="Gharbi K."/>
            <person name="Hall N."/>
            <person name="Watson M."/>
            <person name="Adriaenssens E.M."/>
            <person name="Foster-Nyarko E."/>
            <person name="Jarju S."/>
            <person name="Secka A."/>
            <person name="Antonio M."/>
            <person name="Oren A."/>
            <person name="Chaudhuri R.R."/>
            <person name="La Ragione R."/>
            <person name="Hildebrand F."/>
            <person name="Pallen M.J."/>
        </authorList>
    </citation>
    <scope>NUCLEOTIDE SEQUENCE</scope>
    <source>
        <strain evidence="4">ChiSjej6B24-2974</strain>
    </source>
</reference>
<dbReference type="AlphaFoldDB" id="A0A9D0ZK38"/>
<dbReference type="InterPro" id="IPR006674">
    <property type="entry name" value="HD_domain"/>
</dbReference>
<keyword evidence="2" id="KW-0812">Transmembrane</keyword>
<feature type="transmembrane region" description="Helical" evidence="2">
    <location>
        <begin position="385"/>
        <end position="409"/>
    </location>
</feature>
<dbReference type="PANTHER" id="PTHR36442">
    <property type="entry name" value="CYCLIC-DI-AMP PHOSPHODIESTERASE PGPH"/>
    <property type="match status" value="1"/>
</dbReference>
<dbReference type="InterPro" id="IPR006675">
    <property type="entry name" value="HDIG_dom"/>
</dbReference>
<dbReference type="Proteomes" id="UP000824260">
    <property type="component" value="Unassembled WGS sequence"/>
</dbReference>
<feature type="transmembrane region" description="Helical" evidence="2">
    <location>
        <begin position="353"/>
        <end position="373"/>
    </location>
</feature>
<feature type="compositionally biased region" description="Low complexity" evidence="1">
    <location>
        <begin position="687"/>
        <end position="699"/>
    </location>
</feature>
<feature type="transmembrane region" description="Helical" evidence="2">
    <location>
        <begin position="309"/>
        <end position="325"/>
    </location>
</feature>
<dbReference type="InterPro" id="IPR011624">
    <property type="entry name" value="Metal-dep_PHydrolase_7TM_extra"/>
</dbReference>
<feature type="transmembrane region" description="Helical" evidence="2">
    <location>
        <begin position="253"/>
        <end position="273"/>
    </location>
</feature>
<sequence>MKLPWKISGSEFKVLLHTALIAVIAYLLLFGLLSAAITPQRYDIRVGMPADATIYANEDVVDTVTTQQLRDAAAAQVDVSYKSVDESVTTQVTEDLSALFEQLLALYDTREDAETLTIELSPDQLEALFSASRETLEALFNRALEYTHDTLVSSLPEGQEEAMLSRLERDLRAEGYDADLVGVAVAAVRDRIRPNMLIDVETTELNRQRARDEVEDVVCVTGEVIVRQGAIVTPAQYAMLDALGKVDNDPTNMILGSALLMLGLVAAAGLYMYRYERDIARHPRTLLLLAILYVLVVGLALFFRIFNPYFVPTATGLGLLLITLLVRPRLAVFSTMLLAVPVSLIAGSNDNGLFNAITFSVLLMAFLSGPVAVTVLRHRQQRTAALLAGVLVGVSNFISVIAVGMINGAVSSDTALNGLCAAGSGLCAAILCIGVQPILEWLFNLTTSAKLLELSNPNQPLLRRMLLEAPGSYHHSIIVANLAETAASAIGANGLLARVGAYYHDVGKLKRPQYFKENQMTGDNPHDRTDPRVSAAILTAHTRDGYQMGLKARLPEPILDIIRQHHGDSPMVFFYDKAVKLYGDKVDISAFRYEGPRPRSREAAVVMLADTIEAAARALPNPDPEKVDALIRKLVRAKMTDGQLDESELTFADLDRICRAFQSVLSGVFHERIEYPDIAIPPRTESESAPPEEGAIAPEAETEDTENAP</sequence>
<evidence type="ECO:0000313" key="5">
    <source>
        <dbReference type="Proteomes" id="UP000824260"/>
    </source>
</evidence>
<comment type="caution">
    <text evidence="4">The sequence shown here is derived from an EMBL/GenBank/DDBJ whole genome shotgun (WGS) entry which is preliminary data.</text>
</comment>
<dbReference type="PANTHER" id="PTHR36442:SF1">
    <property type="entry name" value="CYCLIC-DI-AMP PHOSPHODIESTERASE PGPH"/>
    <property type="match status" value="1"/>
</dbReference>
<protein>
    <submittedName>
        <fullName evidence="4">HDIG domain-containing protein</fullName>
    </submittedName>
</protein>
<dbReference type="EMBL" id="DVFZ01000020">
    <property type="protein sequence ID" value="HIQ81850.1"/>
    <property type="molecule type" value="Genomic_DNA"/>
</dbReference>
<feature type="transmembrane region" description="Helical" evidence="2">
    <location>
        <begin position="285"/>
        <end position="303"/>
    </location>
</feature>
<dbReference type="NCBIfam" id="TIGR00277">
    <property type="entry name" value="HDIG"/>
    <property type="match status" value="1"/>
</dbReference>
<evidence type="ECO:0000256" key="2">
    <source>
        <dbReference type="SAM" id="Phobius"/>
    </source>
</evidence>
<accession>A0A9D0ZK38</accession>
<dbReference type="InterPro" id="IPR003607">
    <property type="entry name" value="HD/PDEase_dom"/>
</dbReference>
<evidence type="ECO:0000259" key="3">
    <source>
        <dbReference type="SMART" id="SM00471"/>
    </source>
</evidence>
<dbReference type="CDD" id="cd00077">
    <property type="entry name" value="HDc"/>
    <property type="match status" value="1"/>
</dbReference>
<organism evidence="4 5">
    <name type="scientific">Candidatus Pullichristensenella stercorigallinarum</name>
    <dbReference type="NCBI Taxonomy" id="2840909"/>
    <lineage>
        <taxon>Bacteria</taxon>
        <taxon>Bacillati</taxon>
        <taxon>Bacillota</taxon>
        <taxon>Clostridia</taxon>
        <taxon>Candidatus Pullichristensenella</taxon>
    </lineage>
</organism>
<feature type="transmembrane region" description="Helical" evidence="2">
    <location>
        <begin position="330"/>
        <end position="347"/>
    </location>
</feature>
<keyword evidence="2" id="KW-1133">Transmembrane helix</keyword>
<feature type="transmembrane region" description="Helical" evidence="2">
    <location>
        <begin position="415"/>
        <end position="435"/>
    </location>
</feature>
<dbReference type="InterPro" id="IPR052722">
    <property type="entry name" value="PgpH_phosphodiesterase"/>
</dbReference>
<dbReference type="Pfam" id="PF01966">
    <property type="entry name" value="HD"/>
    <property type="match status" value="1"/>
</dbReference>
<dbReference type="Pfam" id="PF07697">
    <property type="entry name" value="7TMR-HDED"/>
    <property type="match status" value="1"/>
</dbReference>
<dbReference type="SUPFAM" id="SSF109604">
    <property type="entry name" value="HD-domain/PDEase-like"/>
    <property type="match status" value="1"/>
</dbReference>
<evidence type="ECO:0000256" key="1">
    <source>
        <dbReference type="SAM" id="MobiDB-lite"/>
    </source>
</evidence>
<name>A0A9D0ZK38_9FIRM</name>
<dbReference type="Pfam" id="PF07698">
    <property type="entry name" value="7TM-7TMR_HD"/>
    <property type="match status" value="1"/>
</dbReference>
<proteinExistence type="predicted"/>
<feature type="compositionally biased region" description="Acidic residues" evidence="1">
    <location>
        <begin position="700"/>
        <end position="709"/>
    </location>
</feature>
<evidence type="ECO:0000313" key="4">
    <source>
        <dbReference type="EMBL" id="HIQ81850.1"/>
    </source>
</evidence>